<dbReference type="GO" id="GO:0071555">
    <property type="term" value="P:cell wall organization"/>
    <property type="evidence" value="ECO:0007669"/>
    <property type="project" value="UniProtKB-KW"/>
</dbReference>
<evidence type="ECO:0000256" key="6">
    <source>
        <dbReference type="ARBA" id="ARBA00023316"/>
    </source>
</evidence>
<dbReference type="InterPro" id="IPR003770">
    <property type="entry name" value="MLTG-like"/>
</dbReference>
<dbReference type="EMBL" id="CP027062">
    <property type="protein sequence ID" value="AVI51536.1"/>
    <property type="molecule type" value="Genomic_DNA"/>
</dbReference>
<sequence>MKKNLKRVIWSVLILGLVAMAIFAWFVYSAVLAPNTAFTNNEAHVYIPTDATFADVMEELRPLLKDDISFEAVANRKGYPANIKPGHYIITKGMNNNDIINTIRSNNVPVRVKFNNQERLEELAGAVARQIEADSISLLNAMLDREFLIKNDLNPDTALSIYLPNTYEFYWNTSATEFCDRMKTEYDRFWNESRLDKAQQLGLSPIQVISLAAIVQKETAKVDERPRVAGLYLNRIKKGMLLQADPTVIYAKKKLENDFEQVIKRVLYRDLELDSPYNTYKYTGVPPGPISMPDISSINAVLDYETHDYLYMVANVSNPGYHKFAKTLAQHNRNRAEYVRWINAQGVNR</sequence>
<evidence type="ECO:0000256" key="3">
    <source>
        <dbReference type="ARBA" id="ARBA00022989"/>
    </source>
</evidence>
<dbReference type="HAMAP" id="MF_02065">
    <property type="entry name" value="MltG"/>
    <property type="match status" value="1"/>
</dbReference>
<evidence type="ECO:0000256" key="1">
    <source>
        <dbReference type="ARBA" id="ARBA00022475"/>
    </source>
</evidence>
<dbReference type="Gene3D" id="3.30.160.60">
    <property type="entry name" value="Classic Zinc Finger"/>
    <property type="match status" value="1"/>
</dbReference>
<dbReference type="GO" id="GO:0009252">
    <property type="term" value="P:peptidoglycan biosynthetic process"/>
    <property type="evidence" value="ECO:0007669"/>
    <property type="project" value="UniProtKB-UniRule"/>
</dbReference>
<keyword evidence="3 7" id="KW-1133">Transmembrane helix</keyword>
<dbReference type="Gene3D" id="3.30.1490.480">
    <property type="entry name" value="Endolytic murein transglycosylase"/>
    <property type="match status" value="1"/>
</dbReference>
<dbReference type="Pfam" id="PF02618">
    <property type="entry name" value="YceG"/>
    <property type="match status" value="1"/>
</dbReference>
<organism evidence="8 9">
    <name type="scientific">Pukyongia salina</name>
    <dbReference type="NCBI Taxonomy" id="2094025"/>
    <lineage>
        <taxon>Bacteria</taxon>
        <taxon>Pseudomonadati</taxon>
        <taxon>Bacteroidota</taxon>
        <taxon>Flavobacteriia</taxon>
        <taxon>Flavobacteriales</taxon>
        <taxon>Flavobacteriaceae</taxon>
        <taxon>Pukyongia</taxon>
    </lineage>
</organism>
<comment type="catalytic activity">
    <reaction evidence="7">
        <text>a peptidoglycan chain = a peptidoglycan chain with N-acetyl-1,6-anhydromuramyl-[peptide] at the reducing end + a peptidoglycan chain with N-acetylglucosamine at the non-reducing end.</text>
        <dbReference type="EC" id="4.2.2.29"/>
    </reaction>
</comment>
<dbReference type="CDD" id="cd08010">
    <property type="entry name" value="MltG_like"/>
    <property type="match status" value="1"/>
</dbReference>
<comment type="similarity">
    <text evidence="7">Belongs to the transglycosylase MltG family.</text>
</comment>
<accession>A0A2S0HY48</accession>
<dbReference type="PANTHER" id="PTHR30518:SF2">
    <property type="entry name" value="ENDOLYTIC MUREIN TRANSGLYCOSYLASE"/>
    <property type="match status" value="1"/>
</dbReference>
<dbReference type="GO" id="GO:0008932">
    <property type="term" value="F:lytic endotransglycosylase activity"/>
    <property type="evidence" value="ECO:0007669"/>
    <property type="project" value="UniProtKB-UniRule"/>
</dbReference>
<dbReference type="AlphaFoldDB" id="A0A2S0HY48"/>
<dbReference type="RefSeq" id="WP_105216776.1">
    <property type="nucleotide sequence ID" value="NZ_CP027062.1"/>
</dbReference>
<evidence type="ECO:0000313" key="8">
    <source>
        <dbReference type="EMBL" id="AVI51536.1"/>
    </source>
</evidence>
<keyword evidence="5 7" id="KW-0456">Lyase</keyword>
<proteinExistence type="inferred from homology"/>
<dbReference type="OrthoDB" id="9814591at2"/>
<comment type="function">
    <text evidence="7">Functions as a peptidoglycan terminase that cleaves nascent peptidoglycan strands endolytically to terminate their elongation.</text>
</comment>
<dbReference type="GO" id="GO:0005886">
    <property type="term" value="C:plasma membrane"/>
    <property type="evidence" value="ECO:0007669"/>
    <property type="project" value="UniProtKB-UniRule"/>
</dbReference>
<evidence type="ECO:0000256" key="5">
    <source>
        <dbReference type="ARBA" id="ARBA00023239"/>
    </source>
</evidence>
<evidence type="ECO:0000256" key="2">
    <source>
        <dbReference type="ARBA" id="ARBA00022692"/>
    </source>
</evidence>
<reference evidence="8 9" key="1">
    <citation type="submission" date="2018-02" db="EMBL/GenBank/DDBJ databases">
        <title>Genomic analysis of the strain RR4-38 isolated from a seawater recirculating aquaculture system.</title>
        <authorList>
            <person name="Kim Y.-S."/>
            <person name="Jang Y.H."/>
            <person name="Kim K.-H."/>
        </authorList>
    </citation>
    <scope>NUCLEOTIDE SEQUENCE [LARGE SCALE GENOMIC DNA]</scope>
    <source>
        <strain evidence="8 9">RR4-38</strain>
    </source>
</reference>
<dbReference type="PANTHER" id="PTHR30518">
    <property type="entry name" value="ENDOLYTIC MUREIN TRANSGLYCOSYLASE"/>
    <property type="match status" value="1"/>
</dbReference>
<keyword evidence="4 7" id="KW-0472">Membrane</keyword>
<keyword evidence="6 7" id="KW-0961">Cell wall biogenesis/degradation</keyword>
<evidence type="ECO:0000256" key="7">
    <source>
        <dbReference type="HAMAP-Rule" id="MF_02065"/>
    </source>
</evidence>
<evidence type="ECO:0000313" key="9">
    <source>
        <dbReference type="Proteomes" id="UP000238442"/>
    </source>
</evidence>
<name>A0A2S0HY48_9FLAO</name>
<evidence type="ECO:0000256" key="4">
    <source>
        <dbReference type="ARBA" id="ARBA00023136"/>
    </source>
</evidence>
<dbReference type="NCBIfam" id="TIGR00247">
    <property type="entry name" value="endolytic transglycosylase MltG"/>
    <property type="match status" value="1"/>
</dbReference>
<dbReference type="KEGG" id="aue:C5O00_10315"/>
<dbReference type="EC" id="4.2.2.29" evidence="7"/>
<gene>
    <name evidence="7 8" type="primary">mltG</name>
    <name evidence="8" type="ORF">C5O00_10315</name>
</gene>
<feature type="site" description="Important for catalytic activity" evidence="7">
    <location>
        <position position="218"/>
    </location>
</feature>
<keyword evidence="2 7" id="KW-0812">Transmembrane</keyword>
<dbReference type="Proteomes" id="UP000238442">
    <property type="component" value="Chromosome"/>
</dbReference>
<keyword evidence="9" id="KW-1185">Reference proteome</keyword>
<protein>
    <recommendedName>
        <fullName evidence="7">Endolytic murein transglycosylase</fullName>
        <ecNumber evidence="7">4.2.2.29</ecNumber>
    </recommendedName>
    <alternativeName>
        <fullName evidence="7">Peptidoglycan lytic transglycosylase</fullName>
    </alternativeName>
    <alternativeName>
        <fullName evidence="7">Peptidoglycan polymerization terminase</fullName>
    </alternativeName>
</protein>
<keyword evidence="1 7" id="KW-1003">Cell membrane</keyword>